<name>A0A450UDQ2_9GAMM</name>
<accession>A0A450UDQ2</accession>
<evidence type="ECO:0000256" key="2">
    <source>
        <dbReference type="ARBA" id="ARBA00022448"/>
    </source>
</evidence>
<feature type="transmembrane region" description="Helical" evidence="7">
    <location>
        <begin position="73"/>
        <end position="99"/>
    </location>
</feature>
<sequence>MPHKHAFILLIFIVFGVIAGLLTGWYFGAQMVSVTWLGDLFLNALKMMILPLIIAAVISGVSSMGDIRKLGRVGGVTLGYYVMTTGIAVFIGLIMVNLIEPGIGLDISGGTIPEGVSEKKDVGITDIILSLVSPNLIASAVETQLLPIILWSILFAAALTTLGEKGRAVLDFFDGMNQAMMKLITWLMYFAPIGIFALVAGRLGQAGGGEAFLREIEAVLWHVVTVLTGLAAHFAVLFLILLLIAKRGRNYLVGMLRALFTAFGTASSSATLPLTMECARENKVDNRAVEFTLPLGSTVNMDGTAMYEAAAVMFIAQAYGMDMTLGQQAIIFVTATLAAIGAAGIPEAGLVTMVIVLGAVGLPLDGIGLLLAVDWFLDRFRTATNVWGDSVGAAVVDRFIIGKGQDDAPALARSLAKTSEDTNPNAAPSDMAFASASRQNQNGMGSDSGRTDKV</sequence>
<dbReference type="SUPFAM" id="SSF118215">
    <property type="entry name" value="Proton glutamate symport protein"/>
    <property type="match status" value="1"/>
</dbReference>
<dbReference type="Pfam" id="PF00375">
    <property type="entry name" value="SDF"/>
    <property type="match status" value="1"/>
</dbReference>
<evidence type="ECO:0000256" key="3">
    <source>
        <dbReference type="ARBA" id="ARBA00022692"/>
    </source>
</evidence>
<dbReference type="EMBL" id="CAADFF010000020">
    <property type="protein sequence ID" value="VFJ90573.1"/>
    <property type="molecule type" value="Genomic_DNA"/>
</dbReference>
<dbReference type="GO" id="GO:0015293">
    <property type="term" value="F:symporter activity"/>
    <property type="evidence" value="ECO:0007669"/>
    <property type="project" value="InterPro"/>
</dbReference>
<feature type="transmembrane region" description="Helical" evidence="7">
    <location>
        <begin position="351"/>
        <end position="373"/>
    </location>
</feature>
<feature type="transmembrane region" description="Helical" evidence="7">
    <location>
        <begin position="40"/>
        <end position="61"/>
    </location>
</feature>
<feature type="transmembrane region" description="Helical" evidence="7">
    <location>
        <begin position="183"/>
        <end position="200"/>
    </location>
</feature>
<organism evidence="8">
    <name type="scientific">Candidatus Kentrum sp. LFY</name>
    <dbReference type="NCBI Taxonomy" id="2126342"/>
    <lineage>
        <taxon>Bacteria</taxon>
        <taxon>Pseudomonadati</taxon>
        <taxon>Pseudomonadota</taxon>
        <taxon>Gammaproteobacteria</taxon>
        <taxon>Candidatus Kentrum</taxon>
    </lineage>
</organism>
<dbReference type="PANTHER" id="PTHR11958">
    <property type="entry name" value="SODIUM/DICARBOXYLATE SYMPORTER-RELATED"/>
    <property type="match status" value="1"/>
</dbReference>
<feature type="transmembrane region" description="Helical" evidence="7">
    <location>
        <begin position="7"/>
        <end position="28"/>
    </location>
</feature>
<dbReference type="PANTHER" id="PTHR11958:SF63">
    <property type="entry name" value="AMINO ACID TRANSPORTER"/>
    <property type="match status" value="1"/>
</dbReference>
<proteinExistence type="predicted"/>
<evidence type="ECO:0000256" key="1">
    <source>
        <dbReference type="ARBA" id="ARBA00004141"/>
    </source>
</evidence>
<dbReference type="Gene3D" id="1.10.3860.10">
    <property type="entry name" value="Sodium:dicarboxylate symporter"/>
    <property type="match status" value="1"/>
</dbReference>
<dbReference type="GO" id="GO:0016020">
    <property type="term" value="C:membrane"/>
    <property type="evidence" value="ECO:0007669"/>
    <property type="project" value="UniProtKB-SubCell"/>
</dbReference>
<feature type="region of interest" description="Disordered" evidence="6">
    <location>
        <begin position="412"/>
        <end position="454"/>
    </location>
</feature>
<keyword evidence="2" id="KW-0813">Transport</keyword>
<evidence type="ECO:0000256" key="4">
    <source>
        <dbReference type="ARBA" id="ARBA00022989"/>
    </source>
</evidence>
<dbReference type="InterPro" id="IPR036458">
    <property type="entry name" value="Na:dicarbo_symporter_sf"/>
</dbReference>
<reference evidence="8" key="1">
    <citation type="submission" date="2019-02" db="EMBL/GenBank/DDBJ databases">
        <authorList>
            <person name="Gruber-Vodicka R. H."/>
            <person name="Seah K. B. B."/>
        </authorList>
    </citation>
    <scope>NUCLEOTIDE SEQUENCE</scope>
    <source>
        <strain evidence="8">BECK_M7</strain>
    </source>
</reference>
<evidence type="ECO:0000256" key="5">
    <source>
        <dbReference type="ARBA" id="ARBA00023136"/>
    </source>
</evidence>
<protein>
    <submittedName>
        <fullName evidence="8">Na+/H+-dicarboxylate symporter</fullName>
    </submittedName>
</protein>
<keyword evidence="5 7" id="KW-0472">Membrane</keyword>
<comment type="subcellular location">
    <subcellularLocation>
        <location evidence="1">Membrane</location>
        <topology evidence="1">Multi-pass membrane protein</topology>
    </subcellularLocation>
</comment>
<dbReference type="AlphaFoldDB" id="A0A450UDQ2"/>
<feature type="transmembrane region" description="Helical" evidence="7">
    <location>
        <begin position="329"/>
        <end position="345"/>
    </location>
</feature>
<feature type="transmembrane region" description="Helical" evidence="7">
    <location>
        <begin position="220"/>
        <end position="245"/>
    </location>
</feature>
<evidence type="ECO:0000256" key="6">
    <source>
        <dbReference type="SAM" id="MobiDB-lite"/>
    </source>
</evidence>
<feature type="compositionally biased region" description="Polar residues" evidence="6">
    <location>
        <begin position="436"/>
        <end position="445"/>
    </location>
</feature>
<dbReference type="InterPro" id="IPR001991">
    <property type="entry name" value="Na-dicarboxylate_symporter"/>
</dbReference>
<dbReference type="InterPro" id="IPR050746">
    <property type="entry name" value="DAACS"/>
</dbReference>
<feature type="transmembrane region" description="Helical" evidence="7">
    <location>
        <begin position="144"/>
        <end position="162"/>
    </location>
</feature>
<evidence type="ECO:0000313" key="8">
    <source>
        <dbReference type="EMBL" id="VFJ90573.1"/>
    </source>
</evidence>
<evidence type="ECO:0000256" key="7">
    <source>
        <dbReference type="SAM" id="Phobius"/>
    </source>
</evidence>
<keyword evidence="3 7" id="KW-0812">Transmembrane</keyword>
<gene>
    <name evidence="8" type="ORF">BECKLFY1418B_GA0070995_102030</name>
</gene>
<dbReference type="PRINTS" id="PR00173">
    <property type="entry name" value="EDTRNSPORT"/>
</dbReference>
<keyword evidence="4 7" id="KW-1133">Transmembrane helix</keyword>